<reference evidence="3" key="1">
    <citation type="journal article" date="2014" name="Int. J. Syst. Evol. Microbiol.">
        <title>Complete genome sequence of Corynebacterium casei LMG S-19264T (=DSM 44701T), isolated from a smear-ripened cheese.</title>
        <authorList>
            <consortium name="US DOE Joint Genome Institute (JGI-PGF)"/>
            <person name="Walter F."/>
            <person name="Albersmeier A."/>
            <person name="Kalinowski J."/>
            <person name="Ruckert C."/>
        </authorList>
    </citation>
    <scope>NUCLEOTIDE SEQUENCE</scope>
    <source>
        <strain evidence="3">VKM B-2789</strain>
    </source>
</reference>
<evidence type="ECO:0000256" key="1">
    <source>
        <dbReference type="ARBA" id="ARBA00023172"/>
    </source>
</evidence>
<dbReference type="PROSITE" id="PS51898">
    <property type="entry name" value="TYR_RECOMBINASE"/>
    <property type="match status" value="1"/>
</dbReference>
<evidence type="ECO:0000259" key="2">
    <source>
        <dbReference type="PROSITE" id="PS51898"/>
    </source>
</evidence>
<dbReference type="SUPFAM" id="SSF56349">
    <property type="entry name" value="DNA breaking-rejoining enzymes"/>
    <property type="match status" value="1"/>
</dbReference>
<dbReference type="Gene3D" id="1.10.443.10">
    <property type="entry name" value="Intergrase catalytic core"/>
    <property type="match status" value="1"/>
</dbReference>
<keyword evidence="4" id="KW-1185">Reference proteome</keyword>
<dbReference type="InterPro" id="IPR011010">
    <property type="entry name" value="DNA_brk_join_enz"/>
</dbReference>
<evidence type="ECO:0000313" key="4">
    <source>
        <dbReference type="Proteomes" id="UP001143330"/>
    </source>
</evidence>
<comment type="caution">
    <text evidence="3">The sequence shown here is derived from an EMBL/GenBank/DDBJ whole genome shotgun (WGS) entry which is preliminary data.</text>
</comment>
<dbReference type="GO" id="GO:0015074">
    <property type="term" value="P:DNA integration"/>
    <property type="evidence" value="ECO:0007669"/>
    <property type="project" value="InterPro"/>
</dbReference>
<dbReference type="Proteomes" id="UP001143330">
    <property type="component" value="Unassembled WGS sequence"/>
</dbReference>
<protein>
    <recommendedName>
        <fullName evidence="2">Tyr recombinase domain-containing protein</fullName>
    </recommendedName>
</protein>
<sequence length="210" mass="23298">MKRAKVVKLRERDFTDAEAKAVLEAALRHEQGRERPKTFAAKRWVPWLCAYTGARVGEIAQLRKQDVRQEGEHWVITLTPEAGPIKTKEVREIPLHPHLVEMGFPAFVGGSQAGYLFITPSRDGDVIGPLQGLKNRLAEFGRSVVSDPNVSPNHAWRHRFKTVGMDAGVSERVLDAICGHAPRTVGATYGTVTLNAKAAAVRAMPRYEVR</sequence>
<name>A0A9W6K1Z7_9HYPH</name>
<dbReference type="GO" id="GO:0003677">
    <property type="term" value="F:DNA binding"/>
    <property type="evidence" value="ECO:0007669"/>
    <property type="project" value="InterPro"/>
</dbReference>
<keyword evidence="1" id="KW-0233">DNA recombination</keyword>
<dbReference type="InterPro" id="IPR002104">
    <property type="entry name" value="Integrase_catalytic"/>
</dbReference>
<gene>
    <name evidence="3" type="ORF">GCM10017653_35480</name>
</gene>
<dbReference type="InterPro" id="IPR013762">
    <property type="entry name" value="Integrase-like_cat_sf"/>
</dbReference>
<accession>A0A9W6K1Z7</accession>
<evidence type="ECO:0000313" key="3">
    <source>
        <dbReference type="EMBL" id="GLK85478.1"/>
    </source>
</evidence>
<feature type="domain" description="Tyr recombinase" evidence="2">
    <location>
        <begin position="8"/>
        <end position="202"/>
    </location>
</feature>
<organism evidence="3 4">
    <name type="scientific">Ancylobacter defluvii</name>
    <dbReference type="NCBI Taxonomy" id="1282440"/>
    <lineage>
        <taxon>Bacteria</taxon>
        <taxon>Pseudomonadati</taxon>
        <taxon>Pseudomonadota</taxon>
        <taxon>Alphaproteobacteria</taxon>
        <taxon>Hyphomicrobiales</taxon>
        <taxon>Xanthobacteraceae</taxon>
        <taxon>Ancylobacter</taxon>
    </lineage>
</organism>
<reference evidence="3" key="2">
    <citation type="submission" date="2023-01" db="EMBL/GenBank/DDBJ databases">
        <authorList>
            <person name="Sun Q."/>
            <person name="Evtushenko L."/>
        </authorList>
    </citation>
    <scope>NUCLEOTIDE SEQUENCE</scope>
    <source>
        <strain evidence="3">VKM B-2789</strain>
    </source>
</reference>
<dbReference type="AlphaFoldDB" id="A0A9W6K1Z7"/>
<proteinExistence type="predicted"/>
<dbReference type="Pfam" id="PF00589">
    <property type="entry name" value="Phage_integrase"/>
    <property type="match status" value="1"/>
</dbReference>
<dbReference type="EMBL" id="BSFM01000016">
    <property type="protein sequence ID" value="GLK85478.1"/>
    <property type="molecule type" value="Genomic_DNA"/>
</dbReference>
<dbReference type="GO" id="GO:0006310">
    <property type="term" value="P:DNA recombination"/>
    <property type="evidence" value="ECO:0007669"/>
    <property type="project" value="UniProtKB-KW"/>
</dbReference>